<keyword evidence="2" id="KW-1185">Reference proteome</keyword>
<reference evidence="1" key="2">
    <citation type="journal article" date="2022" name="New Phytol.">
        <title>Evolutionary transition to the ectomycorrhizal habit in the genomes of a hyperdiverse lineage of mushroom-forming fungi.</title>
        <authorList>
            <person name="Looney B."/>
            <person name="Miyauchi S."/>
            <person name="Morin E."/>
            <person name="Drula E."/>
            <person name="Courty P.E."/>
            <person name="Kohler A."/>
            <person name="Kuo A."/>
            <person name="LaButti K."/>
            <person name="Pangilinan J."/>
            <person name="Lipzen A."/>
            <person name="Riley R."/>
            <person name="Andreopoulos W."/>
            <person name="He G."/>
            <person name="Johnson J."/>
            <person name="Nolan M."/>
            <person name="Tritt A."/>
            <person name="Barry K.W."/>
            <person name="Grigoriev I.V."/>
            <person name="Nagy L.G."/>
            <person name="Hibbett D."/>
            <person name="Henrissat B."/>
            <person name="Matheny P.B."/>
            <person name="Labbe J."/>
            <person name="Martin F.M."/>
        </authorList>
    </citation>
    <scope>NUCLEOTIDE SEQUENCE</scope>
    <source>
        <strain evidence="1">EC-137</strain>
    </source>
</reference>
<reference evidence="1" key="1">
    <citation type="submission" date="2021-02" db="EMBL/GenBank/DDBJ databases">
        <authorList>
            <consortium name="DOE Joint Genome Institute"/>
            <person name="Ahrendt S."/>
            <person name="Looney B.P."/>
            <person name="Miyauchi S."/>
            <person name="Morin E."/>
            <person name="Drula E."/>
            <person name="Courty P.E."/>
            <person name="Chicoki N."/>
            <person name="Fauchery L."/>
            <person name="Kohler A."/>
            <person name="Kuo A."/>
            <person name="Labutti K."/>
            <person name="Pangilinan J."/>
            <person name="Lipzen A."/>
            <person name="Riley R."/>
            <person name="Andreopoulos W."/>
            <person name="He G."/>
            <person name="Johnson J."/>
            <person name="Barry K.W."/>
            <person name="Grigoriev I.V."/>
            <person name="Nagy L."/>
            <person name="Hibbett D."/>
            <person name="Henrissat B."/>
            <person name="Matheny P.B."/>
            <person name="Labbe J."/>
            <person name="Martin F."/>
        </authorList>
    </citation>
    <scope>NUCLEOTIDE SEQUENCE</scope>
    <source>
        <strain evidence="1">EC-137</strain>
    </source>
</reference>
<sequence length="511" mass="55665">MARPLRRAFSAESSFTLPLFFRAIDHTQRTDSDRDLQDILVEVFGEYGKVLMRAVREDIHGGLFSDGAWGDNTLGTSMQFTRFGVPMTQEKLAIADVLITEIVKRGATLDFVVSIGVLHTLVTYYVLDHALPLPASLDRKTFWIVVSEMIHGLEPAGSKYTSVLVPPGTMHWELPEDTGSLPPAVFRDVFADPSGQLAALYMCLRPRTGGAAPRAPEVLPTFDVFVGLAPQGAAASFVLSDVEFFATKRRPEVEEEGVAGVQDETERGAHTLLDAAVCWAHLWAGHAVRFVVADAALVDVVNGHATRRRPAIDLLHALGRRFGFEPCAALGPAGMEGLEKVQRLAVLGTTAFHRCGACVQAMDALLLDAQAAMERDGKTFDGSGTGVWLGGYQRAIVDTLNKMESNTYEPGAVYRKMRDEQGKRRPGIAPGAGLFKPSAGAGVVKMTRFRRWKDSVDRKIPLRAGAVDDPTNGDTIGARLTFDPKILDGDKYLHGEESRMLARDADVQVYS</sequence>
<proteinExistence type="predicted"/>
<gene>
    <name evidence="1" type="ORF">K488DRAFT_87047</name>
</gene>
<name>A0ACB8QIR5_9AGAM</name>
<comment type="caution">
    <text evidence="1">The sequence shown here is derived from an EMBL/GenBank/DDBJ whole genome shotgun (WGS) entry which is preliminary data.</text>
</comment>
<organism evidence="1 2">
    <name type="scientific">Vararia minispora EC-137</name>
    <dbReference type="NCBI Taxonomy" id="1314806"/>
    <lineage>
        <taxon>Eukaryota</taxon>
        <taxon>Fungi</taxon>
        <taxon>Dikarya</taxon>
        <taxon>Basidiomycota</taxon>
        <taxon>Agaricomycotina</taxon>
        <taxon>Agaricomycetes</taxon>
        <taxon>Russulales</taxon>
        <taxon>Lachnocladiaceae</taxon>
        <taxon>Vararia</taxon>
    </lineage>
</organism>
<accession>A0ACB8QIR5</accession>
<evidence type="ECO:0000313" key="2">
    <source>
        <dbReference type="Proteomes" id="UP000814128"/>
    </source>
</evidence>
<evidence type="ECO:0000313" key="1">
    <source>
        <dbReference type="EMBL" id="KAI0031206.1"/>
    </source>
</evidence>
<dbReference type="EMBL" id="MU273589">
    <property type="protein sequence ID" value="KAI0031206.1"/>
    <property type="molecule type" value="Genomic_DNA"/>
</dbReference>
<protein>
    <submittedName>
        <fullName evidence="1">Uncharacterized protein</fullName>
    </submittedName>
</protein>
<dbReference type="Proteomes" id="UP000814128">
    <property type="component" value="Unassembled WGS sequence"/>
</dbReference>